<feature type="transmembrane region" description="Helical" evidence="1">
    <location>
        <begin position="125"/>
        <end position="146"/>
    </location>
</feature>
<protein>
    <submittedName>
        <fullName evidence="2">Uncharacterized protein</fullName>
    </submittedName>
</protein>
<sequence length="218" mass="22851">MEPTTDRMKTPRAAGMAGIAFALLLAAAIVLMRLAVPSGDAATGPIDPDRRWAIRVALEIVPFAGIFFLWFMGALRAHTGEAEDRFVATVFLGSGFVFAATLFGAAAAAGTVLNEDTPSDFGRSYAYTLLATYALRMAAVFVLATSTIGRRLGVFPRPLALLGTVVGLVLIVVGSGMPWSELVFPAWALIVSVYILRVRRGSPDAEPAGPGPAPSAPS</sequence>
<name>A0A919GY92_9ACTN</name>
<dbReference type="EMBL" id="BNEE01000006">
    <property type="protein sequence ID" value="GHI87117.1"/>
    <property type="molecule type" value="Genomic_DNA"/>
</dbReference>
<dbReference type="OrthoDB" id="3381134at2"/>
<evidence type="ECO:0000313" key="2">
    <source>
        <dbReference type="EMBL" id="GHI87117.1"/>
    </source>
</evidence>
<keyword evidence="1" id="KW-1133">Transmembrane helix</keyword>
<reference evidence="2" key="1">
    <citation type="submission" date="2020-09" db="EMBL/GenBank/DDBJ databases">
        <title>Whole genome shotgun sequence of Streptomyces xanthophaeus NBRC 12829.</title>
        <authorList>
            <person name="Komaki H."/>
            <person name="Tamura T."/>
        </authorList>
    </citation>
    <scope>NUCLEOTIDE SEQUENCE</scope>
    <source>
        <strain evidence="2">NBRC 12829</strain>
    </source>
</reference>
<accession>A0A919GY92</accession>
<keyword evidence="1" id="KW-0812">Transmembrane</keyword>
<feature type="transmembrane region" description="Helical" evidence="1">
    <location>
        <begin position="12"/>
        <end position="32"/>
    </location>
</feature>
<feature type="transmembrane region" description="Helical" evidence="1">
    <location>
        <begin position="52"/>
        <end position="74"/>
    </location>
</feature>
<feature type="transmembrane region" description="Helical" evidence="1">
    <location>
        <begin position="158"/>
        <end position="176"/>
    </location>
</feature>
<organism evidence="2 3">
    <name type="scientific">Streptomyces xanthophaeus</name>
    <dbReference type="NCBI Taxonomy" id="67385"/>
    <lineage>
        <taxon>Bacteria</taxon>
        <taxon>Bacillati</taxon>
        <taxon>Actinomycetota</taxon>
        <taxon>Actinomycetes</taxon>
        <taxon>Kitasatosporales</taxon>
        <taxon>Streptomycetaceae</taxon>
        <taxon>Streptomyces</taxon>
    </lineage>
</organism>
<gene>
    <name evidence="2" type="ORF">Sxan_44810</name>
</gene>
<keyword evidence="3" id="KW-1185">Reference proteome</keyword>
<dbReference type="AlphaFoldDB" id="A0A919GY92"/>
<comment type="caution">
    <text evidence="2">The sequence shown here is derived from an EMBL/GenBank/DDBJ whole genome shotgun (WGS) entry which is preliminary data.</text>
</comment>
<evidence type="ECO:0000313" key="3">
    <source>
        <dbReference type="Proteomes" id="UP000600026"/>
    </source>
</evidence>
<dbReference type="RefSeq" id="WP_031144118.1">
    <property type="nucleotide sequence ID" value="NZ_BNEE01000006.1"/>
</dbReference>
<dbReference type="Proteomes" id="UP000600026">
    <property type="component" value="Unassembled WGS sequence"/>
</dbReference>
<feature type="transmembrane region" description="Helical" evidence="1">
    <location>
        <begin position="182"/>
        <end position="198"/>
    </location>
</feature>
<keyword evidence="1" id="KW-0472">Membrane</keyword>
<feature type="transmembrane region" description="Helical" evidence="1">
    <location>
        <begin position="86"/>
        <end position="113"/>
    </location>
</feature>
<evidence type="ECO:0000256" key="1">
    <source>
        <dbReference type="SAM" id="Phobius"/>
    </source>
</evidence>
<proteinExistence type="predicted"/>